<dbReference type="EMBL" id="BLSB01000018">
    <property type="protein sequence ID" value="GFP34700.1"/>
    <property type="molecule type" value="Genomic_DNA"/>
</dbReference>
<keyword evidence="8" id="KW-1185">Reference proteome</keyword>
<dbReference type="EMBL" id="BLRZ01000089">
    <property type="protein sequence ID" value="GFP30665.1"/>
    <property type="molecule type" value="Genomic_DNA"/>
</dbReference>
<evidence type="ECO:0000313" key="5">
    <source>
        <dbReference type="Proteomes" id="UP000568877"/>
    </source>
</evidence>
<sequence>MVGKVGVAETRRLRFRLIRSEKHETWRKIDEHGDILGSE</sequence>
<dbReference type="EMBL" id="BLSA01000007">
    <property type="protein sequence ID" value="GFP31811.1"/>
    <property type="molecule type" value="Genomic_DNA"/>
</dbReference>
<protein>
    <submittedName>
        <fullName evidence="2">Uncharacterized protein</fullName>
    </submittedName>
</protein>
<dbReference type="AlphaFoldDB" id="A0A6V8PLU5"/>
<evidence type="ECO:0000313" key="3">
    <source>
        <dbReference type="EMBL" id="GFP34700.1"/>
    </source>
</evidence>
<dbReference type="Proteomes" id="UP000569018">
    <property type="component" value="Unassembled WGS sequence"/>
</dbReference>
<evidence type="ECO:0000313" key="8">
    <source>
        <dbReference type="Proteomes" id="UP000588083"/>
    </source>
</evidence>
<name>A0A6V8PLU5_9ACTN</name>
<comment type="caution">
    <text evidence="2">The sequence shown here is derived from an EMBL/GenBank/DDBJ whole genome shotgun (WGS) entry which is preliminary data.</text>
</comment>
<evidence type="ECO:0000313" key="6">
    <source>
        <dbReference type="Proteomes" id="UP000569018"/>
    </source>
</evidence>
<dbReference type="Proteomes" id="UP000588083">
    <property type="component" value="Unassembled WGS sequence"/>
</dbReference>
<evidence type="ECO:0000313" key="4">
    <source>
        <dbReference type="EMBL" id="GFP38850.1"/>
    </source>
</evidence>
<evidence type="ECO:0000313" key="7">
    <source>
        <dbReference type="Proteomes" id="UP000576480"/>
    </source>
</evidence>
<dbReference type="Proteomes" id="UP000568877">
    <property type="component" value="Unassembled WGS sequence"/>
</dbReference>
<proteinExistence type="predicted"/>
<gene>
    <name evidence="1" type="ORF">HKBW3S34_01585</name>
    <name evidence="2" type="ORF">HKBW3S42_00116</name>
    <name evidence="3" type="ORF">HKBW3S43_00492</name>
    <name evidence="4" type="ORF">HKBW3S47_00550</name>
</gene>
<organism evidence="2 5">
    <name type="scientific">Candidatus Hakubella thermalkaliphila</name>
    <dbReference type="NCBI Taxonomy" id="2754717"/>
    <lineage>
        <taxon>Bacteria</taxon>
        <taxon>Bacillati</taxon>
        <taxon>Actinomycetota</taxon>
        <taxon>Actinomycetota incertae sedis</taxon>
        <taxon>Candidatus Hakubellales</taxon>
        <taxon>Candidatus Hakubellaceae</taxon>
        <taxon>Candidatus Hakubella</taxon>
    </lineage>
</organism>
<dbReference type="Proteomes" id="UP000576480">
    <property type="component" value="Unassembled WGS sequence"/>
</dbReference>
<evidence type="ECO:0000313" key="1">
    <source>
        <dbReference type="EMBL" id="GFP30665.1"/>
    </source>
</evidence>
<dbReference type="EMBL" id="BLSD01000018">
    <property type="protein sequence ID" value="GFP38850.1"/>
    <property type="molecule type" value="Genomic_DNA"/>
</dbReference>
<accession>A0A6V8PLU5</accession>
<reference evidence="5 6" key="1">
    <citation type="journal article" date="2020" name="Front. Microbiol.">
        <title>Single-cell genomics of novel Actinobacteria with the Wood-Ljungdahl pathway discovered in a serpentinizing system.</title>
        <authorList>
            <person name="Merino N."/>
            <person name="Kawai M."/>
            <person name="Boyd E.S."/>
            <person name="Colman D.R."/>
            <person name="McGlynn S.E."/>
            <person name="Nealson K.H."/>
            <person name="Kurokawa K."/>
            <person name="Hongoh Y."/>
        </authorList>
    </citation>
    <scope>NUCLEOTIDE SEQUENCE [LARGE SCALE GENOMIC DNA]</scope>
    <source>
        <strain evidence="1 8">S34</strain>
        <strain evidence="2 5">S42</strain>
        <strain evidence="3 7">S43</strain>
        <strain evidence="4 6">S47</strain>
    </source>
</reference>
<evidence type="ECO:0000313" key="2">
    <source>
        <dbReference type="EMBL" id="GFP31811.1"/>
    </source>
</evidence>